<evidence type="ECO:0000256" key="4">
    <source>
        <dbReference type="ARBA" id="ARBA00022786"/>
    </source>
</evidence>
<dbReference type="SMART" id="SM00547">
    <property type="entry name" value="ZnF_RBZ"/>
    <property type="match status" value="1"/>
</dbReference>
<evidence type="ECO:0000256" key="3">
    <source>
        <dbReference type="ARBA" id="ARBA00022771"/>
    </source>
</evidence>
<evidence type="ECO:0000259" key="7">
    <source>
        <dbReference type="PROSITE" id="PS50199"/>
    </source>
</evidence>
<keyword evidence="2" id="KW-0479">Metal-binding</keyword>
<evidence type="ECO:0000256" key="5">
    <source>
        <dbReference type="ARBA" id="ARBA00022833"/>
    </source>
</evidence>
<dbReference type="FunFam" id="3.10.20.90:FF:000130">
    <property type="entry name" value="SHANK-associated RH domain interactor"/>
    <property type="match status" value="1"/>
</dbReference>
<dbReference type="FunFam" id="2.30.29.30:FF:000447">
    <property type="entry name" value="RanBP-type and C3HC4-type zinc finger-containing protein 1"/>
    <property type="match status" value="1"/>
</dbReference>
<protein>
    <submittedName>
        <fullName evidence="8">RanBP-type and C3HC4-type zinc finger-containing protein 1</fullName>
    </submittedName>
</protein>
<keyword evidence="4" id="KW-0833">Ubl conjugation pathway</keyword>
<dbReference type="SUPFAM" id="SSF50729">
    <property type="entry name" value="PH domain-like"/>
    <property type="match status" value="1"/>
</dbReference>
<reference evidence="8" key="1">
    <citation type="submission" date="2021-02" db="EMBL/GenBank/DDBJ databases">
        <title>Comparative genomics reveals that relaxation of natural selection precedes convergent phenotypic evolution of cavefish.</title>
        <authorList>
            <person name="Peng Z."/>
        </authorList>
    </citation>
    <scope>NUCLEOTIDE SEQUENCE</scope>
    <source>
        <tissue evidence="8">Muscle</tissue>
    </source>
</reference>
<dbReference type="GO" id="GO:0008270">
    <property type="term" value="F:zinc ion binding"/>
    <property type="evidence" value="ECO:0007669"/>
    <property type="project" value="UniProtKB-KW"/>
</dbReference>
<evidence type="ECO:0000256" key="1">
    <source>
        <dbReference type="ARBA" id="ARBA00004906"/>
    </source>
</evidence>
<dbReference type="SUPFAM" id="SSF90209">
    <property type="entry name" value="Ran binding protein zinc finger-like"/>
    <property type="match status" value="1"/>
</dbReference>
<dbReference type="GO" id="GO:0097039">
    <property type="term" value="P:protein linear polyubiquitination"/>
    <property type="evidence" value="ECO:0007669"/>
    <property type="project" value="TreeGrafter"/>
</dbReference>
<comment type="caution">
    <text evidence="8">The sequence shown here is derived from an EMBL/GenBank/DDBJ whole genome shotgun (WGS) entry which is preliminary data.</text>
</comment>
<dbReference type="InterPro" id="IPR029071">
    <property type="entry name" value="Ubiquitin-like_domsf"/>
</dbReference>
<dbReference type="InterPro" id="IPR057468">
    <property type="entry name" value="HOIL-1/Sharpin_LTM"/>
</dbReference>
<evidence type="ECO:0000256" key="2">
    <source>
        <dbReference type="ARBA" id="ARBA00022723"/>
    </source>
</evidence>
<name>A0A9W7WVG3_TRIRA</name>
<dbReference type="Proteomes" id="UP001059041">
    <property type="component" value="Linkage Group LG5"/>
</dbReference>
<evidence type="ECO:0000313" key="9">
    <source>
        <dbReference type="Proteomes" id="UP001059041"/>
    </source>
</evidence>
<dbReference type="Pfam" id="PF16764">
    <property type="entry name" value="Sharpin_PH"/>
    <property type="match status" value="1"/>
</dbReference>
<dbReference type="InterPro" id="IPR001876">
    <property type="entry name" value="Znf_RanBP2"/>
</dbReference>
<dbReference type="PANTHER" id="PTHR22770:SF45">
    <property type="entry name" value="RANBP-TYPE AND C3HC4-TYPE ZINC FINGER-CONTAINING PROTEIN 1"/>
    <property type="match status" value="1"/>
</dbReference>
<dbReference type="GO" id="GO:0004842">
    <property type="term" value="F:ubiquitin-protein transferase activity"/>
    <property type="evidence" value="ECO:0007669"/>
    <property type="project" value="TreeGrafter"/>
</dbReference>
<dbReference type="PROSITE" id="PS50199">
    <property type="entry name" value="ZF_RANBP2_2"/>
    <property type="match status" value="1"/>
</dbReference>
<dbReference type="AlphaFoldDB" id="A0A9W7WVG3"/>
<evidence type="ECO:0000256" key="6">
    <source>
        <dbReference type="PROSITE-ProRule" id="PRU00322"/>
    </source>
</evidence>
<keyword evidence="5" id="KW-0862">Zinc</keyword>
<dbReference type="GO" id="GO:0043130">
    <property type="term" value="F:ubiquitin binding"/>
    <property type="evidence" value="ECO:0007669"/>
    <property type="project" value="TreeGrafter"/>
</dbReference>
<gene>
    <name evidence="8" type="ORF">IRJ41_006370</name>
</gene>
<dbReference type="SUPFAM" id="SSF54236">
    <property type="entry name" value="Ubiquitin-like"/>
    <property type="match status" value="1"/>
</dbReference>
<evidence type="ECO:0000313" key="8">
    <source>
        <dbReference type="EMBL" id="KAI7809370.1"/>
    </source>
</evidence>
<dbReference type="InterPro" id="IPR031912">
    <property type="entry name" value="Sharpin_PH"/>
</dbReference>
<accession>A0A9W7WVG3</accession>
<organism evidence="8 9">
    <name type="scientific">Triplophysa rosa</name>
    <name type="common">Cave loach</name>
    <dbReference type="NCBI Taxonomy" id="992332"/>
    <lineage>
        <taxon>Eukaryota</taxon>
        <taxon>Metazoa</taxon>
        <taxon>Chordata</taxon>
        <taxon>Craniata</taxon>
        <taxon>Vertebrata</taxon>
        <taxon>Euteleostomi</taxon>
        <taxon>Actinopterygii</taxon>
        <taxon>Neopterygii</taxon>
        <taxon>Teleostei</taxon>
        <taxon>Ostariophysi</taxon>
        <taxon>Cypriniformes</taxon>
        <taxon>Nemacheilidae</taxon>
        <taxon>Triplophysa</taxon>
    </lineage>
</organism>
<dbReference type="Gene3D" id="2.30.29.30">
    <property type="entry name" value="Pleckstrin-homology domain (PH domain)/Phosphotyrosine-binding domain (PTB)"/>
    <property type="match status" value="1"/>
</dbReference>
<dbReference type="EMBL" id="JAFHDT010000005">
    <property type="protein sequence ID" value="KAI7809370.1"/>
    <property type="molecule type" value="Genomic_DNA"/>
</dbReference>
<comment type="pathway">
    <text evidence="1">Protein modification; protein ubiquitination.</text>
</comment>
<dbReference type="Pfam" id="PF00641">
    <property type="entry name" value="Zn_ribbon_RanBP"/>
    <property type="match status" value="1"/>
</dbReference>
<dbReference type="Gene3D" id="2.30.30.380">
    <property type="entry name" value="Zn-finger domain of Sec23/24"/>
    <property type="match status" value="1"/>
</dbReference>
<keyword evidence="9" id="KW-1185">Reference proteome</keyword>
<dbReference type="Pfam" id="PF25393">
    <property type="entry name" value="LTM"/>
    <property type="match status" value="1"/>
</dbReference>
<dbReference type="PANTHER" id="PTHR22770">
    <property type="entry name" value="UBIQUITIN CONJUGATING ENZYME 7 INTERACTING PROTEIN-RELATED"/>
    <property type="match status" value="1"/>
</dbReference>
<dbReference type="InterPro" id="IPR036443">
    <property type="entry name" value="Znf_RanBP2_sf"/>
</dbReference>
<dbReference type="InterPro" id="IPR051628">
    <property type="entry name" value="LUBAC_E3_Ligases"/>
</dbReference>
<dbReference type="Gene3D" id="3.10.20.90">
    <property type="entry name" value="Phosphatidylinositol 3-kinase Catalytic Subunit, Chain A, domain 1"/>
    <property type="match status" value="1"/>
</dbReference>
<proteinExistence type="predicted"/>
<sequence>MSVSSGCSTVLMSVRVSVRPLRVGSDSLRLQLSMNASRAGDFTLTLRHTDRGGRSVSLAEFDLRSVKYEVTSARCHELRLSKPPQDSLTFTFRSEQEAQEWATVMMSSLREAHRVANISHLSHDGLQYVKCEDKSATLSMSTKEELCIELSQAIEAGDTRAAMRYASDLAQHQIALTIQPSQRDAEEGEISLAVVVEDATSSCCVTVKILPHMTVSSLKQQMFLEYGFHPKVQRWVIGQCLCADVRSLASYGICRDGDTAFLYLLSAHHACLSQQQCQQERENAALLLTPPPNPTAALTPACSSSPVSHDWRGYSTLPPRFTHSSSGGSGTEKPNVNDIINLDILQPGGSKLKSSNTQLGWSCPSCTFINKSTRPGCEICSTDRPNPPNHCSIHQEKVRRSDK</sequence>
<dbReference type="GO" id="GO:0043161">
    <property type="term" value="P:proteasome-mediated ubiquitin-dependent protein catabolic process"/>
    <property type="evidence" value="ECO:0007669"/>
    <property type="project" value="TreeGrafter"/>
</dbReference>
<dbReference type="GO" id="GO:0071797">
    <property type="term" value="C:LUBAC complex"/>
    <property type="evidence" value="ECO:0007669"/>
    <property type="project" value="TreeGrafter"/>
</dbReference>
<dbReference type="GO" id="GO:0043123">
    <property type="term" value="P:positive regulation of canonical NF-kappaB signal transduction"/>
    <property type="evidence" value="ECO:0007669"/>
    <property type="project" value="TreeGrafter"/>
</dbReference>
<feature type="domain" description="RanBP2-type" evidence="7">
    <location>
        <begin position="353"/>
        <end position="386"/>
    </location>
</feature>
<dbReference type="CDD" id="cd01799">
    <property type="entry name" value="Ubl_HOIL1"/>
    <property type="match status" value="1"/>
</dbReference>
<dbReference type="PROSITE" id="PS01358">
    <property type="entry name" value="ZF_RANBP2_1"/>
    <property type="match status" value="1"/>
</dbReference>
<keyword evidence="3 6" id="KW-0863">Zinc-finger</keyword>
<dbReference type="InterPro" id="IPR011993">
    <property type="entry name" value="PH-like_dom_sf"/>
</dbReference>